<evidence type="ECO:0000313" key="3">
    <source>
        <dbReference type="Proteomes" id="UP001433088"/>
    </source>
</evidence>
<dbReference type="Gene3D" id="3.30.70.270">
    <property type="match status" value="1"/>
</dbReference>
<dbReference type="EC" id="2.7.7.65" evidence="2"/>
<dbReference type="InterPro" id="IPR050469">
    <property type="entry name" value="Diguanylate_Cyclase"/>
</dbReference>
<keyword evidence="3" id="KW-1185">Reference proteome</keyword>
<dbReference type="PROSITE" id="PS50887">
    <property type="entry name" value="GGDEF"/>
    <property type="match status" value="1"/>
</dbReference>
<dbReference type="EMBL" id="JBBMEU010000034">
    <property type="protein sequence ID" value="MEQ2422475.1"/>
    <property type="molecule type" value="Genomic_DNA"/>
</dbReference>
<proteinExistence type="predicted"/>
<dbReference type="InterPro" id="IPR000160">
    <property type="entry name" value="GGDEF_dom"/>
</dbReference>
<protein>
    <submittedName>
        <fullName evidence="2">GGDEF domain-containing protein</fullName>
        <ecNumber evidence="2">2.7.7.65</ecNumber>
    </submittedName>
</protein>
<keyword evidence="2" id="KW-0548">Nucleotidyltransferase</keyword>
<dbReference type="InterPro" id="IPR043128">
    <property type="entry name" value="Rev_trsase/Diguanyl_cyclase"/>
</dbReference>
<dbReference type="GO" id="GO:0052621">
    <property type="term" value="F:diguanylate cyclase activity"/>
    <property type="evidence" value="ECO:0007669"/>
    <property type="project" value="UniProtKB-EC"/>
</dbReference>
<dbReference type="SUPFAM" id="SSF55073">
    <property type="entry name" value="Nucleotide cyclase"/>
    <property type="match status" value="1"/>
</dbReference>
<dbReference type="Proteomes" id="UP001433088">
    <property type="component" value="Unassembled WGS sequence"/>
</dbReference>
<feature type="domain" description="GGDEF" evidence="1">
    <location>
        <begin position="40"/>
        <end position="161"/>
    </location>
</feature>
<keyword evidence="2" id="KW-0808">Transferase</keyword>
<evidence type="ECO:0000259" key="1">
    <source>
        <dbReference type="PROSITE" id="PS50887"/>
    </source>
</evidence>
<dbReference type="CDD" id="cd01949">
    <property type="entry name" value="GGDEF"/>
    <property type="match status" value="1"/>
</dbReference>
<comment type="caution">
    <text evidence="2">The sequence shown here is derived from an EMBL/GenBank/DDBJ whole genome shotgun (WGS) entry which is preliminary data.</text>
</comment>
<dbReference type="Pfam" id="PF00990">
    <property type="entry name" value="GGDEF"/>
    <property type="match status" value="1"/>
</dbReference>
<dbReference type="RefSeq" id="WP_296820527.1">
    <property type="nucleotide sequence ID" value="NZ_JBBMEU010000034.1"/>
</dbReference>
<evidence type="ECO:0000313" key="2">
    <source>
        <dbReference type="EMBL" id="MEQ2422475.1"/>
    </source>
</evidence>
<dbReference type="NCBIfam" id="TIGR00254">
    <property type="entry name" value="GGDEF"/>
    <property type="match status" value="1"/>
</dbReference>
<dbReference type="PANTHER" id="PTHR45138:SF9">
    <property type="entry name" value="DIGUANYLATE CYCLASE DGCM-RELATED"/>
    <property type="match status" value="1"/>
</dbReference>
<dbReference type="SMART" id="SM00267">
    <property type="entry name" value="GGDEF"/>
    <property type="match status" value="1"/>
</dbReference>
<sequence length="161" mass="18194">MLRNRDTFRSLERLSTTDQLTGAGNRRGFTEYIRAVPDGIFLAFIFGDLNGLKRINDTQGHEAGDHLLQQAVRHMKALSGDNAVFRMGGDEFMVIARNASEQQAQQLVRELLARYRSSGISMALGVVVCQTPIANIDEVLSQADREMYTDKERIYTSWRHS</sequence>
<reference evidence="2 3" key="1">
    <citation type="submission" date="2024-03" db="EMBL/GenBank/DDBJ databases">
        <title>Human intestinal bacterial collection.</title>
        <authorList>
            <person name="Pauvert C."/>
            <person name="Hitch T.C.A."/>
            <person name="Clavel T."/>
        </authorList>
    </citation>
    <scope>NUCLEOTIDE SEQUENCE [LARGE SCALE GENOMIC DNA]</scope>
    <source>
        <strain evidence="2 3">CLA-AA-H81</strain>
    </source>
</reference>
<accession>A0ABV1CXI7</accession>
<organism evidence="2 3">
    <name type="scientific">Megasphaera intestinihominis</name>
    <dbReference type="NCBI Taxonomy" id="3133159"/>
    <lineage>
        <taxon>Bacteria</taxon>
        <taxon>Bacillati</taxon>
        <taxon>Bacillota</taxon>
        <taxon>Negativicutes</taxon>
        <taxon>Veillonellales</taxon>
        <taxon>Veillonellaceae</taxon>
        <taxon>Megasphaera</taxon>
    </lineage>
</organism>
<gene>
    <name evidence="2" type="ORF">WMO23_06980</name>
</gene>
<dbReference type="PANTHER" id="PTHR45138">
    <property type="entry name" value="REGULATORY COMPONENTS OF SENSORY TRANSDUCTION SYSTEM"/>
    <property type="match status" value="1"/>
</dbReference>
<dbReference type="InterPro" id="IPR029787">
    <property type="entry name" value="Nucleotide_cyclase"/>
</dbReference>
<name>A0ABV1CXI7_9FIRM</name>